<sequence>MKKKVITQTNLLFVFFLVIASASQVFLFFFRSKKRIPKPAYKKALHIRETSRIEDKLIFTNCTSILKVQVIDGQLLIYKHNHDFSNPFICCSVKSNFKKDQLILETAGNLIVSAERITEWNTNNHYIFHKKFKDSLIKPVKIVLKNDGSIKLYKAKDTIIRSSK</sequence>
<gene>
    <name evidence="2" type="ORF">VIS_S3DHC20010</name>
</gene>
<organism evidence="2">
    <name type="scientific">uncultured Polaribacter sp</name>
    <dbReference type="NCBI Taxonomy" id="174711"/>
    <lineage>
        <taxon>Bacteria</taxon>
        <taxon>Pseudomonadati</taxon>
        <taxon>Bacteroidota</taxon>
        <taxon>Flavobacteriia</taxon>
        <taxon>Flavobacteriales</taxon>
        <taxon>Flavobacteriaceae</taxon>
        <taxon>environmental samples</taxon>
    </lineage>
</organism>
<evidence type="ECO:0000313" key="2">
    <source>
        <dbReference type="EMBL" id="CCG00580.1"/>
    </source>
</evidence>
<accession>H6RHR9</accession>
<proteinExistence type="predicted"/>
<reference evidence="2" key="2">
    <citation type="submission" date="2012-02" db="EMBL/GenBank/DDBJ databases">
        <authorList>
            <person name="Genoscope - CEA"/>
        </authorList>
    </citation>
    <scope>NUCLEOTIDE SEQUENCE</scope>
</reference>
<feature type="transmembrane region" description="Helical" evidence="1">
    <location>
        <begin position="12"/>
        <end position="30"/>
    </location>
</feature>
<keyword evidence="1" id="KW-0472">Membrane</keyword>
<keyword evidence="1" id="KW-1133">Transmembrane helix</keyword>
<dbReference type="AlphaFoldDB" id="H6RHR9"/>
<reference evidence="2" key="1">
    <citation type="journal article" date="2012" name="Environ. Microbiol.">
        <title>Genomic content of uncultured Bacteroidetes from contrasting oceanic provinces in the North Atlantic Ocean.</title>
        <authorList>
            <person name="Gomez-Pereira P.R."/>
            <person name="Schuler M."/>
            <person name="Fuchs B.M."/>
            <person name="Bennke C."/>
            <person name="Teeling H."/>
            <person name="Waldmann J."/>
            <person name="Richter M."/>
            <person name="Barbe V."/>
            <person name="Bataille E."/>
            <person name="Glockner F.O."/>
            <person name="Amann R."/>
        </authorList>
    </citation>
    <scope>NUCLEOTIDE SEQUENCE</scope>
</reference>
<protein>
    <submittedName>
        <fullName evidence="2">Uncharacterized protein</fullName>
    </submittedName>
</protein>
<evidence type="ECO:0000256" key="1">
    <source>
        <dbReference type="SAM" id="Phobius"/>
    </source>
</evidence>
<name>H6RHR9_9FLAO</name>
<dbReference type="EMBL" id="FO117612">
    <property type="protein sequence ID" value="CCG00580.1"/>
    <property type="molecule type" value="Genomic_DNA"/>
</dbReference>
<keyword evidence="1" id="KW-0812">Transmembrane</keyword>